<sequence>MASRKRGLINKNHGKQKKALDDDNEIEQLFQSIQKKPREEKLLRNKKKQRRPRAPPNAETSMTTTTTTKKKATTSSIRYTEEGFRIYTPEQLKQDQPEYLRGECPFDCNCCF</sequence>
<dbReference type="PANTHER" id="PTHR34066:SF1">
    <property type="entry name" value="DUF1764 FAMILY PROTEIN"/>
    <property type="match status" value="1"/>
</dbReference>
<dbReference type="AlphaFoldDB" id="A0AAV9IHW5"/>
<evidence type="ECO:0000256" key="1">
    <source>
        <dbReference type="SAM" id="MobiDB-lite"/>
    </source>
</evidence>
<dbReference type="PANTHER" id="PTHR34066">
    <property type="entry name" value="GROWTH FACTOR 2"/>
    <property type="match status" value="1"/>
</dbReference>
<feature type="region of interest" description="Disordered" evidence="1">
    <location>
        <begin position="1"/>
        <end position="75"/>
    </location>
</feature>
<dbReference type="EMBL" id="JANCYU010000046">
    <property type="protein sequence ID" value="KAK4526952.1"/>
    <property type="molecule type" value="Genomic_DNA"/>
</dbReference>
<reference evidence="2 3" key="1">
    <citation type="submission" date="2022-07" db="EMBL/GenBank/DDBJ databases">
        <title>Genome-wide signatures of adaptation to extreme environments.</title>
        <authorList>
            <person name="Cho C.H."/>
            <person name="Yoon H.S."/>
        </authorList>
    </citation>
    <scope>NUCLEOTIDE SEQUENCE [LARGE SCALE GENOMIC DNA]</scope>
    <source>
        <strain evidence="2 3">108.79 E11</strain>
    </source>
</reference>
<name>A0AAV9IHW5_9RHOD</name>
<dbReference type="Proteomes" id="UP001300502">
    <property type="component" value="Unassembled WGS sequence"/>
</dbReference>
<proteinExistence type="predicted"/>
<evidence type="ECO:0000313" key="3">
    <source>
        <dbReference type="Proteomes" id="UP001300502"/>
    </source>
</evidence>
<keyword evidence="3" id="KW-1185">Reference proteome</keyword>
<evidence type="ECO:0000313" key="2">
    <source>
        <dbReference type="EMBL" id="KAK4526952.1"/>
    </source>
</evidence>
<organism evidence="2 3">
    <name type="scientific">Galdieria yellowstonensis</name>
    <dbReference type="NCBI Taxonomy" id="3028027"/>
    <lineage>
        <taxon>Eukaryota</taxon>
        <taxon>Rhodophyta</taxon>
        <taxon>Bangiophyceae</taxon>
        <taxon>Galdieriales</taxon>
        <taxon>Galdieriaceae</taxon>
        <taxon>Galdieria</taxon>
    </lineage>
</organism>
<feature type="compositionally biased region" description="Basic residues" evidence="1">
    <location>
        <begin position="44"/>
        <end position="53"/>
    </location>
</feature>
<accession>A0AAV9IHW5</accession>
<protein>
    <submittedName>
        <fullName evidence="2">Uncharacterized protein</fullName>
    </submittedName>
</protein>
<comment type="caution">
    <text evidence="2">The sequence shown here is derived from an EMBL/GenBank/DDBJ whole genome shotgun (WGS) entry which is preliminary data.</text>
</comment>
<dbReference type="Pfam" id="PF08576">
    <property type="entry name" value="DUF1764"/>
    <property type="match status" value="1"/>
</dbReference>
<dbReference type="InterPro" id="IPR013885">
    <property type="entry name" value="DUF1764_euk"/>
</dbReference>
<feature type="compositionally biased region" description="Basic residues" evidence="1">
    <location>
        <begin position="1"/>
        <end position="17"/>
    </location>
</feature>
<gene>
    <name evidence="2" type="ORF">GAYE_SCF31G4872</name>
</gene>